<organism evidence="3 4">
    <name type="scientific">Clostridium tetanomorphum</name>
    <dbReference type="NCBI Taxonomy" id="1553"/>
    <lineage>
        <taxon>Bacteria</taxon>
        <taxon>Bacillati</taxon>
        <taxon>Bacillota</taxon>
        <taxon>Clostridia</taxon>
        <taxon>Eubacteriales</taxon>
        <taxon>Clostridiaceae</taxon>
        <taxon>Clostridium</taxon>
    </lineage>
</organism>
<proteinExistence type="predicted"/>
<evidence type="ECO:0000256" key="1">
    <source>
        <dbReference type="SAM" id="Phobius"/>
    </source>
</evidence>
<dbReference type="InterPro" id="IPR014782">
    <property type="entry name" value="Peptidase_M1_dom"/>
</dbReference>
<feature type="transmembrane region" description="Helical" evidence="1">
    <location>
        <begin position="103"/>
        <end position="128"/>
    </location>
</feature>
<dbReference type="SUPFAM" id="SSF55486">
    <property type="entry name" value="Metalloproteases ('zincins'), catalytic domain"/>
    <property type="match status" value="1"/>
</dbReference>
<dbReference type="GO" id="GO:0008270">
    <property type="term" value="F:zinc ion binding"/>
    <property type="evidence" value="ECO:0007669"/>
    <property type="project" value="InterPro"/>
</dbReference>
<dbReference type="InterPro" id="IPR027268">
    <property type="entry name" value="Peptidase_M4/M1_CTD_sf"/>
</dbReference>
<keyword evidence="1" id="KW-1133">Transmembrane helix</keyword>
<dbReference type="Gene3D" id="1.10.390.10">
    <property type="entry name" value="Neutral Protease Domain 2"/>
    <property type="match status" value="1"/>
</dbReference>
<feature type="domain" description="Peptidase M1 membrane alanine aminopeptidase" evidence="2">
    <location>
        <begin position="505"/>
        <end position="714"/>
    </location>
</feature>
<feature type="transmembrane region" description="Helical" evidence="1">
    <location>
        <begin position="258"/>
        <end position="274"/>
    </location>
</feature>
<keyword evidence="1" id="KW-0472">Membrane</keyword>
<sequence>MNNAIRVLKKEIKTIYKDKLVIPSIIILLIFTAYGLLDTTSANEMSLTNLNRTSLTISLICANVAAIPAAVLFAIITCFTLSRDKRKRSEFMIQSTMDYNKLNLIRVMSVIFYAFITVVLITIVSFIVQSGFLNIKFEAFTNIFTYTFIIFFSMIFAILLCSGVYFIIQSMDVTFLTFGVCFFIGVGSSNYLFNWINYSYSIYSDFAGIQPIAKYIIYSRLFQLIGFLCIFIIGILFRNRYKLSLFKSFSINIKSIKVTAICIVVLVGAVLMYIKEPYTDKVDAAVRHMKNDEINKSIILKEVYPTSVINTKNETISCDVKYVFKKDYKEEYIDFKGNIGLNIKNILVNKKETSFLNIDKDDNVTIPVPKGEEVEITIKYDGKIKNPAPAGFAGYISDDSIYLLENSNWLLRPMTKEGEKIKIKGSIKAPKNLTVVTVGKLENVSEDNEDTVWNYEGELSELNVGIFASNYKIKKFKSGTVDVEFYYSPKHENYIKNVEIEKQINNILNYYENTFGEYAFKKYPFKIVETSQYKTGGHSTANVVTIAEYMFNREKSALKEVKGNHNMFIYYHDMEILSHEIAHQWWGGGVNISGDKSWITEGLANYSAYKYLDSEFGKEAWLSSVQNWQRKVNNPNKKYFEEKNLKDRIPKETQMKLGLYDKKTNAYMKVPLELIRIEDEGKCDVKKNLADLYRKYKMKPLTYDEFLKEMKIAKGELNID</sequence>
<feature type="transmembrane region" description="Helical" evidence="1">
    <location>
        <begin position="143"/>
        <end position="168"/>
    </location>
</feature>
<feature type="transmembrane region" description="Helical" evidence="1">
    <location>
        <begin position="216"/>
        <end position="237"/>
    </location>
</feature>
<dbReference type="Pfam" id="PF01433">
    <property type="entry name" value="Peptidase_M1"/>
    <property type="match status" value="1"/>
</dbReference>
<dbReference type="EMBL" id="JAAZWO010000021">
    <property type="protein sequence ID" value="MBC2399049.1"/>
    <property type="molecule type" value="Genomic_DNA"/>
</dbReference>
<keyword evidence="4" id="KW-1185">Reference proteome</keyword>
<evidence type="ECO:0000259" key="2">
    <source>
        <dbReference type="Pfam" id="PF01433"/>
    </source>
</evidence>
<dbReference type="GO" id="GO:0008237">
    <property type="term" value="F:metallopeptidase activity"/>
    <property type="evidence" value="ECO:0007669"/>
    <property type="project" value="InterPro"/>
</dbReference>
<dbReference type="RefSeq" id="WP_035150212.1">
    <property type="nucleotide sequence ID" value="NZ_JAAZWO010000021.1"/>
</dbReference>
<accession>A0A923EC26</accession>
<feature type="transmembrane region" description="Helical" evidence="1">
    <location>
        <begin position="57"/>
        <end position="82"/>
    </location>
</feature>
<evidence type="ECO:0000313" key="4">
    <source>
        <dbReference type="Proteomes" id="UP000563151"/>
    </source>
</evidence>
<feature type="transmembrane region" description="Helical" evidence="1">
    <location>
        <begin position="20"/>
        <end position="37"/>
    </location>
</feature>
<comment type="caution">
    <text evidence="3">The sequence shown here is derived from an EMBL/GenBank/DDBJ whole genome shotgun (WGS) entry which is preliminary data.</text>
</comment>
<evidence type="ECO:0000313" key="3">
    <source>
        <dbReference type="EMBL" id="MBC2399049.1"/>
    </source>
</evidence>
<reference evidence="3 4" key="1">
    <citation type="submission" date="2020-04" db="EMBL/GenBank/DDBJ databases">
        <title>Genomic insights into acetone-butanol-ethanol (ABE) fermentation by sequencing solventogenic clostridia strains.</title>
        <authorList>
            <person name="Brown S."/>
        </authorList>
    </citation>
    <scope>NUCLEOTIDE SEQUENCE [LARGE SCALE GENOMIC DNA]</scope>
    <source>
        <strain evidence="3 4">DJ011</strain>
    </source>
</reference>
<dbReference type="AlphaFoldDB" id="A0A923EC26"/>
<keyword evidence="1" id="KW-0812">Transmembrane</keyword>
<name>A0A923EC26_CLOTT</name>
<feature type="transmembrane region" description="Helical" evidence="1">
    <location>
        <begin position="175"/>
        <end position="196"/>
    </location>
</feature>
<protein>
    <recommendedName>
        <fullName evidence="2">Peptidase M1 membrane alanine aminopeptidase domain-containing protein</fullName>
    </recommendedName>
</protein>
<dbReference type="Proteomes" id="UP000563151">
    <property type="component" value="Unassembled WGS sequence"/>
</dbReference>
<gene>
    <name evidence="3" type="ORF">HGG79_14885</name>
</gene>